<dbReference type="GO" id="GO:0003677">
    <property type="term" value="F:DNA binding"/>
    <property type="evidence" value="ECO:0007669"/>
    <property type="project" value="UniProtKB-KW"/>
</dbReference>
<evidence type="ECO:0000313" key="1">
    <source>
        <dbReference type="EMBL" id="THV27603.1"/>
    </source>
</evidence>
<dbReference type="SUPFAM" id="SSF88723">
    <property type="entry name" value="PIN domain-like"/>
    <property type="match status" value="1"/>
</dbReference>
<dbReference type="AlphaFoldDB" id="A0A4S8PBC8"/>
<dbReference type="OrthoDB" id="3292949at2"/>
<dbReference type="EMBL" id="STGX01000010">
    <property type="protein sequence ID" value="THV27603.1"/>
    <property type="molecule type" value="Genomic_DNA"/>
</dbReference>
<keyword evidence="1" id="KW-0238">DNA-binding</keyword>
<organism evidence="1 2">
    <name type="scientific">Glycomyces paridis</name>
    <dbReference type="NCBI Taxonomy" id="2126555"/>
    <lineage>
        <taxon>Bacteria</taxon>
        <taxon>Bacillati</taxon>
        <taxon>Actinomycetota</taxon>
        <taxon>Actinomycetes</taxon>
        <taxon>Glycomycetales</taxon>
        <taxon>Glycomycetaceae</taxon>
        <taxon>Glycomyces</taxon>
    </lineage>
</organism>
<proteinExistence type="predicted"/>
<keyword evidence="2" id="KW-1185">Reference proteome</keyword>
<reference evidence="1 2" key="1">
    <citation type="journal article" date="2018" name="Int. J. Syst. Evol. Microbiol.">
        <title>Glycomyces paridis sp. nov., isolated from the medicinal plant Paris polyphylla.</title>
        <authorList>
            <person name="Fang X.M."/>
            <person name="Bai J.L."/>
            <person name="Su J."/>
            <person name="Zhao L.L."/>
            <person name="Liu H.Y."/>
            <person name="Ma B.P."/>
            <person name="Zhang Y.Q."/>
            <person name="Yu L.Y."/>
        </authorList>
    </citation>
    <scope>NUCLEOTIDE SEQUENCE [LARGE SCALE GENOMIC DNA]</scope>
    <source>
        <strain evidence="1 2">CPCC 204357</strain>
    </source>
</reference>
<name>A0A4S8PBC8_9ACTN</name>
<dbReference type="InterPro" id="IPR029060">
    <property type="entry name" value="PIN-like_dom_sf"/>
</dbReference>
<dbReference type="Gene3D" id="3.40.50.1010">
    <property type="entry name" value="5'-nuclease"/>
    <property type="match status" value="1"/>
</dbReference>
<sequence>MNLRTVLLDSEGLSRLVRYDRRVMAILEQAWRDDLVVAASALTLVEARDPRLQQARFDWAVSRIDVIPVSEEIARAASKLLGQTGRHGHADAIDAVVAATAIAVPVSTVILTSDPDDMAALTQGKARIVKL</sequence>
<accession>A0A4S8PBC8</accession>
<evidence type="ECO:0000313" key="2">
    <source>
        <dbReference type="Proteomes" id="UP000305792"/>
    </source>
</evidence>
<gene>
    <name evidence="1" type="ORF">E9998_14460</name>
</gene>
<protein>
    <submittedName>
        <fullName evidence="1">DNA-binding protein</fullName>
    </submittedName>
</protein>
<dbReference type="Proteomes" id="UP000305792">
    <property type="component" value="Unassembled WGS sequence"/>
</dbReference>
<comment type="caution">
    <text evidence="1">The sequence shown here is derived from an EMBL/GenBank/DDBJ whole genome shotgun (WGS) entry which is preliminary data.</text>
</comment>